<dbReference type="EMBL" id="ATDL01000018">
    <property type="protein sequence ID" value="ERJ58163.1"/>
    <property type="molecule type" value="Genomic_DNA"/>
</dbReference>
<evidence type="ECO:0000256" key="1">
    <source>
        <dbReference type="ARBA" id="ARBA00010641"/>
    </source>
</evidence>
<dbReference type="GO" id="GO:0016987">
    <property type="term" value="F:sigma factor activity"/>
    <property type="evidence" value="ECO:0007669"/>
    <property type="project" value="UniProtKB-KW"/>
</dbReference>
<comment type="similarity">
    <text evidence="1">Belongs to the sigma-70 factor family. ECF subfamily.</text>
</comment>
<dbReference type="InterPro" id="IPR013324">
    <property type="entry name" value="RNA_pol_sigma_r3/r4-like"/>
</dbReference>
<accession>U2J685</accession>
<dbReference type="InterPro" id="IPR014284">
    <property type="entry name" value="RNA_pol_sigma-70_dom"/>
</dbReference>
<dbReference type="PATRIC" id="fig|1346330.5.peg.3505"/>
<dbReference type="STRING" id="1346330.M472_05235"/>
<organism evidence="6 7">
    <name type="scientific">Sphingobacterium paucimobilis HER1398</name>
    <dbReference type="NCBI Taxonomy" id="1346330"/>
    <lineage>
        <taxon>Bacteria</taxon>
        <taxon>Pseudomonadati</taxon>
        <taxon>Bacteroidota</taxon>
        <taxon>Sphingobacteriia</taxon>
        <taxon>Sphingobacteriales</taxon>
        <taxon>Sphingobacteriaceae</taxon>
        <taxon>Sphingobacterium</taxon>
    </lineage>
</organism>
<evidence type="ECO:0000256" key="3">
    <source>
        <dbReference type="ARBA" id="ARBA00023082"/>
    </source>
</evidence>
<name>U2J685_9SPHI</name>
<gene>
    <name evidence="6" type="ORF">M472_05235</name>
</gene>
<dbReference type="InterPro" id="IPR007627">
    <property type="entry name" value="RNA_pol_sigma70_r2"/>
</dbReference>
<dbReference type="InterPro" id="IPR039425">
    <property type="entry name" value="RNA_pol_sigma-70-like"/>
</dbReference>
<dbReference type="AlphaFoldDB" id="U2J685"/>
<keyword evidence="3" id="KW-0731">Sigma factor</keyword>
<dbReference type="NCBIfam" id="TIGR02937">
    <property type="entry name" value="sigma70-ECF"/>
    <property type="match status" value="1"/>
</dbReference>
<evidence type="ECO:0000256" key="4">
    <source>
        <dbReference type="ARBA" id="ARBA00023163"/>
    </source>
</evidence>
<dbReference type="GO" id="GO:0006352">
    <property type="term" value="P:DNA-templated transcription initiation"/>
    <property type="evidence" value="ECO:0007669"/>
    <property type="project" value="InterPro"/>
</dbReference>
<evidence type="ECO:0000313" key="7">
    <source>
        <dbReference type="Proteomes" id="UP000016584"/>
    </source>
</evidence>
<dbReference type="Gene3D" id="1.10.1740.10">
    <property type="match status" value="1"/>
</dbReference>
<keyword evidence="7" id="KW-1185">Reference proteome</keyword>
<dbReference type="Gene3D" id="1.10.10.10">
    <property type="entry name" value="Winged helix-like DNA-binding domain superfamily/Winged helix DNA-binding domain"/>
    <property type="match status" value="1"/>
</dbReference>
<dbReference type="SUPFAM" id="SSF88946">
    <property type="entry name" value="Sigma2 domain of RNA polymerase sigma factors"/>
    <property type="match status" value="1"/>
</dbReference>
<dbReference type="SUPFAM" id="SSF88659">
    <property type="entry name" value="Sigma3 and sigma4 domains of RNA polymerase sigma factors"/>
    <property type="match status" value="1"/>
</dbReference>
<dbReference type="Pfam" id="PF04542">
    <property type="entry name" value="Sigma70_r2"/>
    <property type="match status" value="1"/>
</dbReference>
<evidence type="ECO:0000313" key="6">
    <source>
        <dbReference type="EMBL" id="ERJ58163.1"/>
    </source>
</evidence>
<proteinExistence type="inferred from homology"/>
<dbReference type="Proteomes" id="UP000016584">
    <property type="component" value="Unassembled WGS sequence"/>
</dbReference>
<evidence type="ECO:0000259" key="5">
    <source>
        <dbReference type="Pfam" id="PF04542"/>
    </source>
</evidence>
<comment type="caution">
    <text evidence="6">The sequence shown here is derived from an EMBL/GenBank/DDBJ whole genome shotgun (WGS) entry which is preliminary data.</text>
</comment>
<sequence>MEKLVITQLDDTELQTQFSGFYRDNFLKVKLTLVFMGVDEETAKDISQEAFAKLWSAWTQFETDAARMGFMKVVSKNLWIDRCRKSKYEGMYLSEAAYANSLSSDMLYYKELLEATEKALEPFKDDYRKIYFEIKLNGCSYKEVSERFQINIKTLERHMTKMSKTVRGYLEKYYAHLSLLVVLLNF</sequence>
<dbReference type="OrthoDB" id="659577at2"/>
<dbReference type="PANTHER" id="PTHR43133:SF46">
    <property type="entry name" value="RNA POLYMERASE SIGMA-70 FACTOR ECF SUBFAMILY"/>
    <property type="match status" value="1"/>
</dbReference>
<protein>
    <recommendedName>
        <fullName evidence="5">RNA polymerase sigma-70 region 2 domain-containing protein</fullName>
    </recommendedName>
</protein>
<keyword evidence="2" id="KW-0805">Transcription regulation</keyword>
<keyword evidence="4" id="KW-0804">Transcription</keyword>
<evidence type="ECO:0000256" key="2">
    <source>
        <dbReference type="ARBA" id="ARBA00023015"/>
    </source>
</evidence>
<dbReference type="InterPro" id="IPR036388">
    <property type="entry name" value="WH-like_DNA-bd_sf"/>
</dbReference>
<feature type="domain" description="RNA polymerase sigma-70 region 2" evidence="5">
    <location>
        <begin position="37"/>
        <end position="87"/>
    </location>
</feature>
<dbReference type="RefSeq" id="WP_021071644.1">
    <property type="nucleotide sequence ID" value="NZ_ATDL01000018.1"/>
</dbReference>
<dbReference type="PANTHER" id="PTHR43133">
    <property type="entry name" value="RNA POLYMERASE ECF-TYPE SIGMA FACTO"/>
    <property type="match status" value="1"/>
</dbReference>
<reference evidence="6 7" key="1">
    <citation type="journal article" date="2013" name="Genome Announc.">
        <title>The Draft Genome Sequence of Sphingomonas paucimobilis Strain HER1398 (Proteobacteria), Host to the Giant PAU Phage, Indicates That It Is a Member of the Genus Sphingobacterium (Bacteroidetes).</title>
        <authorList>
            <person name="White R.A.III."/>
            <person name="Suttle C.A."/>
        </authorList>
    </citation>
    <scope>NUCLEOTIDE SEQUENCE [LARGE SCALE GENOMIC DNA]</scope>
    <source>
        <strain evidence="6 7">HER1398</strain>
    </source>
</reference>
<dbReference type="InterPro" id="IPR013325">
    <property type="entry name" value="RNA_pol_sigma_r2"/>
</dbReference>
<dbReference type="eggNOG" id="COG1595">
    <property type="taxonomic scope" value="Bacteria"/>
</dbReference>